<dbReference type="Proteomes" id="UP001281147">
    <property type="component" value="Unassembled WGS sequence"/>
</dbReference>
<evidence type="ECO:0000313" key="1">
    <source>
        <dbReference type="EMBL" id="KAK3716385.1"/>
    </source>
</evidence>
<dbReference type="EC" id="2.7.11.1" evidence="1"/>
<dbReference type="EMBL" id="JAUTXU010000043">
    <property type="protein sequence ID" value="KAK3716385.1"/>
    <property type="molecule type" value="Genomic_DNA"/>
</dbReference>
<protein>
    <submittedName>
        <fullName evidence="1">Serine/threonine-protein kinase</fullName>
        <ecNumber evidence="1">2.7.11.1</ecNumber>
    </submittedName>
</protein>
<organism evidence="1 2">
    <name type="scientific">Vermiconidia calcicola</name>
    <dbReference type="NCBI Taxonomy" id="1690605"/>
    <lineage>
        <taxon>Eukaryota</taxon>
        <taxon>Fungi</taxon>
        <taxon>Dikarya</taxon>
        <taxon>Ascomycota</taxon>
        <taxon>Pezizomycotina</taxon>
        <taxon>Dothideomycetes</taxon>
        <taxon>Dothideomycetidae</taxon>
        <taxon>Mycosphaerellales</taxon>
        <taxon>Extremaceae</taxon>
        <taxon>Vermiconidia</taxon>
    </lineage>
</organism>
<gene>
    <name evidence="1" type="primary">KIN2_1</name>
    <name evidence="1" type="ORF">LTR37_006535</name>
</gene>
<accession>A0ACC3NGX6</accession>
<reference evidence="1" key="1">
    <citation type="submission" date="2023-07" db="EMBL/GenBank/DDBJ databases">
        <title>Black Yeasts Isolated from many extreme environments.</title>
        <authorList>
            <person name="Coleine C."/>
            <person name="Stajich J.E."/>
            <person name="Selbmann L."/>
        </authorList>
    </citation>
    <scope>NUCLEOTIDE SEQUENCE</scope>
    <source>
        <strain evidence="1">CCFEE 5714</strain>
    </source>
</reference>
<evidence type="ECO:0000313" key="2">
    <source>
        <dbReference type="Proteomes" id="UP001281147"/>
    </source>
</evidence>
<name>A0ACC3NGX6_9PEZI</name>
<comment type="caution">
    <text evidence="1">The sequence shown here is derived from an EMBL/GenBank/DDBJ whole genome shotgun (WGS) entry which is preliminary data.</text>
</comment>
<proteinExistence type="predicted"/>
<sequence length="1096" mass="120759">MSAAAQPASVPRTPSTSARRQPPPPASYSTTPDRDRPHRTQSTTSRSNPTPSSPRRSTSQQAPAPSASHSRTPSSNLQNVAQRDFEQTNVARPPSTSRRSESHDRPAAVPAPTSGRRESGGGGHSRTHSRYAEQPTPAPSTNGGTSGEHSRSTHPPQNLKRRTTIDATTGHWELGKTIGAGSMGKVKLARNKETGEHVAVKIIPRQSNDGEHRTPAERERADHSKEVRTAREAAIVTLVDHPYICGMRDVVRTNYHWYMLFEYVNGGQMLDYIISHGRLKEKQARKFGRQISSALDYCHRNSIVHRDLKIENILISKNGDIKIIDFGLSNLFSPRSHLKTFCGSLYFAAPELLQAKQYTGPEVDVWSFGIVLYVLVCGKVPFDDQSMPQLHAKIKKGVVEYPPWLTPECRNLIARMLTTNPSERATLQEIMNHPWMTKGFSTSPDNYLPVRKPIQLPLDSAVVDKMTGFDFGAADVITAQLTKVIESEDYQRAVRNAERRWQQQNSGAEVEKKRGVFDFYKRRNSISSRDTLNTPSTEQVQWGQDPVNAFHPLLSVYYLAQEKQEREARENNPGALALPQNEPGEKDKLANSKAIVDLPSPPEAAYTNAHTHEMAGEKPTGGRSRPRARTHGEDEVREGMGNLNVEGRPNPTIVEPSDQAQPQPARKESTAAGLLRRLSTRRRQPDREASEGGGRVSHPPSSLAAYGGGGSETPRKSFSVRRTRDRDQSATRPESSQGAVTTKPEWLSPSPAQIAAEDGASESLQPTKKKSHGLGRSVSVNSSDIRRRLTRRGVSEGSSMRPTRTEAAATARPPKAATEDLASASDVEASSSSRPQTGTGSAAAVGGLASRARSMGHNRRESMQARRQRRLETRTEENVPEETDAELVEEEGTSPNGMGMKPVYLKGLFSVSTTSSRPLNVMRGEIIRVLRQLGVEYREIRGGFSCKHAPSIMAQQQQADENNAALRGEPTTTASGTHQRKISFGRLQRTSDRDDFRQSSRNANTSMHSNDPDADADVSADEDPTTRPTLSQPPRHAGETSTHVQSDLGGDMVLVFELLIVKVPFLSLHGIQFKKVDGGTWQYKNMAQTILRELRL</sequence>
<keyword evidence="1" id="KW-0418">Kinase</keyword>
<keyword evidence="2" id="KW-1185">Reference proteome</keyword>
<keyword evidence="1" id="KW-0808">Transferase</keyword>